<dbReference type="AlphaFoldDB" id="A0A9Q9F3F2"/>
<feature type="transmembrane region" description="Helical" evidence="1">
    <location>
        <begin position="6"/>
        <end position="26"/>
    </location>
</feature>
<evidence type="ECO:0000313" key="3">
    <source>
        <dbReference type="Proteomes" id="UP001059822"/>
    </source>
</evidence>
<gene>
    <name evidence="2" type="ORF">LUA82_04200</name>
</gene>
<sequence length="51" mass="5610">MIKTTTYSAVLGIIGASSCMTINLGFSKVILEMDFVYNFFITSHSIIICIT</sequence>
<accession>A0A9Q9F3F2</accession>
<organism evidence="2 3">
    <name type="scientific">Neoehrlichia mikurensis</name>
    <dbReference type="NCBI Taxonomy" id="89586"/>
    <lineage>
        <taxon>Bacteria</taxon>
        <taxon>Pseudomonadati</taxon>
        <taxon>Pseudomonadota</taxon>
        <taxon>Alphaproteobacteria</taxon>
        <taxon>Rickettsiales</taxon>
        <taxon>Anaplasmataceae</taxon>
        <taxon>Candidatus Neoehrlichia</taxon>
    </lineage>
</organism>
<dbReference type="PROSITE" id="PS51257">
    <property type="entry name" value="PROKAR_LIPOPROTEIN"/>
    <property type="match status" value="1"/>
</dbReference>
<keyword evidence="1" id="KW-1133">Transmembrane helix</keyword>
<dbReference type="EMBL" id="CP089286">
    <property type="protein sequence ID" value="UTO55354.1"/>
    <property type="molecule type" value="Genomic_DNA"/>
</dbReference>
<evidence type="ECO:0000313" key="2">
    <source>
        <dbReference type="EMBL" id="UTO55354.1"/>
    </source>
</evidence>
<reference evidence="2" key="1">
    <citation type="journal article" date="2022" name="Microorganisms">
        <title>Assembly and Comparison of Ca. Neoehrlichia mikurensis Genomes.</title>
        <authorList>
            <person name="Azagi T."/>
            <person name="Dirks R.P."/>
            <person name="Yebra-Pimentel E.S."/>
            <person name="Schaap P.J."/>
            <person name="Koehorst J.J."/>
            <person name="Esser H.J."/>
            <person name="Sprong H."/>
        </authorList>
    </citation>
    <scope>NUCLEOTIDE SEQUENCE</scope>
    <source>
        <strain evidence="2">18-2837</strain>
    </source>
</reference>
<proteinExistence type="predicted"/>
<keyword evidence="1" id="KW-0472">Membrane</keyword>
<keyword evidence="1" id="KW-0812">Transmembrane</keyword>
<dbReference type="Proteomes" id="UP001059822">
    <property type="component" value="Chromosome"/>
</dbReference>
<dbReference type="RefSeq" id="WP_218194094.1">
    <property type="nucleotide sequence ID" value="NZ_CP054597.1"/>
</dbReference>
<evidence type="ECO:0000256" key="1">
    <source>
        <dbReference type="SAM" id="Phobius"/>
    </source>
</evidence>
<name>A0A9Q9F3F2_9RICK</name>
<protein>
    <submittedName>
        <fullName evidence="2">Uncharacterized protein</fullName>
    </submittedName>
</protein>